<keyword evidence="13" id="KW-0732">Signal</keyword>
<evidence type="ECO:0000256" key="3">
    <source>
        <dbReference type="ARBA" id="ARBA00022452"/>
    </source>
</evidence>
<keyword evidence="10 11" id="KW-0998">Cell outer membrane</keyword>
<keyword evidence="4" id="KW-0410">Iron transport</keyword>
<dbReference type="InterPro" id="IPR036942">
    <property type="entry name" value="Beta-barrel_TonB_sf"/>
</dbReference>
<comment type="subcellular location">
    <subcellularLocation>
        <location evidence="1 11">Cell outer membrane</location>
        <topology evidence="1 11">Multi-pass membrane protein</topology>
    </subcellularLocation>
</comment>
<dbReference type="InterPro" id="IPR000531">
    <property type="entry name" value="Beta-barrel_TonB"/>
</dbReference>
<keyword evidence="8 12" id="KW-0798">TonB box</keyword>
<dbReference type="InterPro" id="IPR012910">
    <property type="entry name" value="Plug_dom"/>
</dbReference>
<evidence type="ECO:0000313" key="17">
    <source>
        <dbReference type="Proteomes" id="UP000249524"/>
    </source>
</evidence>
<feature type="domain" description="TonB-dependent receptor plug" evidence="15">
    <location>
        <begin position="56"/>
        <end position="161"/>
    </location>
</feature>
<evidence type="ECO:0000256" key="6">
    <source>
        <dbReference type="ARBA" id="ARBA00023004"/>
    </source>
</evidence>
<dbReference type="RefSeq" id="WP_111276884.1">
    <property type="nucleotide sequence ID" value="NZ_QFYS01000007.1"/>
</dbReference>
<dbReference type="AlphaFoldDB" id="A0A328BCP2"/>
<evidence type="ECO:0000256" key="8">
    <source>
        <dbReference type="ARBA" id="ARBA00023077"/>
    </source>
</evidence>
<reference evidence="16 17" key="1">
    <citation type="submission" date="2018-05" db="EMBL/GenBank/DDBJ databases">
        <authorList>
            <person name="Lanie J.A."/>
            <person name="Ng W.-L."/>
            <person name="Kazmierczak K.M."/>
            <person name="Andrzejewski T.M."/>
            <person name="Davidsen T.M."/>
            <person name="Wayne K.J."/>
            <person name="Tettelin H."/>
            <person name="Glass J.I."/>
            <person name="Rusch D."/>
            <person name="Podicherti R."/>
            <person name="Tsui H.-C.T."/>
            <person name="Winkler M.E."/>
        </authorList>
    </citation>
    <scope>NUCLEOTIDE SEQUENCE [LARGE SCALE GENOMIC DNA]</scope>
    <source>
        <strain evidence="16 17">BUT-10</strain>
    </source>
</reference>
<evidence type="ECO:0000256" key="7">
    <source>
        <dbReference type="ARBA" id="ARBA00023065"/>
    </source>
</evidence>
<keyword evidence="17" id="KW-1185">Reference proteome</keyword>
<dbReference type="Gene3D" id="2.40.170.20">
    <property type="entry name" value="TonB-dependent receptor, beta-barrel domain"/>
    <property type="match status" value="1"/>
</dbReference>
<feature type="chain" id="PRO_5016245381" evidence="13">
    <location>
        <begin position="29"/>
        <end position="814"/>
    </location>
</feature>
<keyword evidence="9 11" id="KW-0472">Membrane</keyword>
<dbReference type="Pfam" id="PF07715">
    <property type="entry name" value="Plug"/>
    <property type="match status" value="1"/>
</dbReference>
<gene>
    <name evidence="16" type="ORF">DJ019_15025</name>
</gene>
<evidence type="ECO:0000256" key="2">
    <source>
        <dbReference type="ARBA" id="ARBA00022448"/>
    </source>
</evidence>
<proteinExistence type="inferred from homology"/>
<protein>
    <submittedName>
        <fullName evidence="16">TonB-dependent receptor</fullName>
    </submittedName>
</protein>
<dbReference type="CDD" id="cd01347">
    <property type="entry name" value="ligand_gated_channel"/>
    <property type="match status" value="1"/>
</dbReference>
<name>A0A328BCP2_9CAUL</name>
<evidence type="ECO:0000259" key="15">
    <source>
        <dbReference type="Pfam" id="PF07715"/>
    </source>
</evidence>
<sequence length="814" mass="88567">MSQVRRGRGRLVLSVSAIALMSGTAALAQTPPPASEEPAMVDAIIVTAQRRAESANDVAMGIQAVRGEVLEQLHVTDTKDLSAFAPSFTVSQSYQGVPTYTLRGIGFNTINLSATSTVGTYVDEVAYAYPFMMTGPIFDLERVEVLKGPQGTLYGRNTTAGLVDFVTNKPTEEFSARVTAEAGNYKTYNLEGVINGQIAPNLLGRFAFRAENSDKGWQISNTRGERQGEVDRWGVRGSLAFTPNDRLAVDASVSYWKNQSDTVSAQGIGFTPATANSPFLAPGLKDYIAGNLPTKASQADWAPRAARSADIGIGAGLAGPLREDNEFVGIKLRVAYDINDDMRIVSLTGFQDLKRRALFDWSGAPYEILLQNARGDIESISEELRIEGSTDRANWLVGGYIARDEIIDANRTLLGQNSNVGLIRFFGSTLLATPFNSAGYTAAQMAQSFRTYVDRGDIETKTWSLFANADYEITETLKITGGIRYTEDKQDYNGCSRDFNGSMLPNVNVVNRALFFQTYGAAVAPIAANQCNTFNPATLAFGPVISQLDENNVAWRVALDWKPADNVLVFGSVSRGAKAGATPINAANISTQNAPAKQEMLTAYEAGVKAGLFERRVQVNVSAFYYDYEDKQLSVYFADPIYTALSRLQNVPKGEAYGVDGEVTWRVTPEFTVIASGTLLHTEVKGYTGINSAGQPQDFDGAPFLYSPKRSGAITALYNRDLTSDLGLQAAVNARWQDDSHADLEGDPRFVIKDYGLVNASLGVHALDDRWSAQLWVRNLTNTYYWTAVSSNANVVVRFPGQPRTYGASLTFAF</sequence>
<evidence type="ECO:0000256" key="11">
    <source>
        <dbReference type="PROSITE-ProRule" id="PRU01360"/>
    </source>
</evidence>
<keyword evidence="2 11" id="KW-0813">Transport</keyword>
<dbReference type="OrthoDB" id="7455607at2"/>
<comment type="similarity">
    <text evidence="11 12">Belongs to the TonB-dependent receptor family.</text>
</comment>
<evidence type="ECO:0000256" key="12">
    <source>
        <dbReference type="RuleBase" id="RU003357"/>
    </source>
</evidence>
<feature type="signal peptide" evidence="13">
    <location>
        <begin position="1"/>
        <end position="28"/>
    </location>
</feature>
<evidence type="ECO:0000256" key="13">
    <source>
        <dbReference type="SAM" id="SignalP"/>
    </source>
</evidence>
<evidence type="ECO:0000256" key="5">
    <source>
        <dbReference type="ARBA" id="ARBA00022692"/>
    </source>
</evidence>
<dbReference type="EMBL" id="QFYS01000007">
    <property type="protein sequence ID" value="RAK63574.1"/>
    <property type="molecule type" value="Genomic_DNA"/>
</dbReference>
<evidence type="ECO:0000256" key="4">
    <source>
        <dbReference type="ARBA" id="ARBA00022496"/>
    </source>
</evidence>
<keyword evidence="7" id="KW-0406">Ion transport</keyword>
<evidence type="ECO:0000256" key="9">
    <source>
        <dbReference type="ARBA" id="ARBA00023136"/>
    </source>
</evidence>
<dbReference type="PANTHER" id="PTHR32552:SF81">
    <property type="entry name" value="TONB-DEPENDENT OUTER MEMBRANE RECEPTOR"/>
    <property type="match status" value="1"/>
</dbReference>
<organism evidence="16 17">
    <name type="scientific">Phenylobacterium kunshanense</name>
    <dbReference type="NCBI Taxonomy" id="1445034"/>
    <lineage>
        <taxon>Bacteria</taxon>
        <taxon>Pseudomonadati</taxon>
        <taxon>Pseudomonadota</taxon>
        <taxon>Alphaproteobacteria</taxon>
        <taxon>Caulobacterales</taxon>
        <taxon>Caulobacteraceae</taxon>
        <taxon>Phenylobacterium</taxon>
    </lineage>
</organism>
<keyword evidence="3 11" id="KW-1134">Transmembrane beta strand</keyword>
<dbReference type="PANTHER" id="PTHR32552">
    <property type="entry name" value="FERRICHROME IRON RECEPTOR-RELATED"/>
    <property type="match status" value="1"/>
</dbReference>
<dbReference type="InterPro" id="IPR039426">
    <property type="entry name" value="TonB-dep_rcpt-like"/>
</dbReference>
<evidence type="ECO:0000256" key="1">
    <source>
        <dbReference type="ARBA" id="ARBA00004571"/>
    </source>
</evidence>
<keyword evidence="16" id="KW-0675">Receptor</keyword>
<evidence type="ECO:0000313" key="16">
    <source>
        <dbReference type="EMBL" id="RAK63574.1"/>
    </source>
</evidence>
<dbReference type="GO" id="GO:0006826">
    <property type="term" value="P:iron ion transport"/>
    <property type="evidence" value="ECO:0007669"/>
    <property type="project" value="UniProtKB-KW"/>
</dbReference>
<dbReference type="Pfam" id="PF00593">
    <property type="entry name" value="TonB_dep_Rec_b-barrel"/>
    <property type="match status" value="1"/>
</dbReference>
<keyword evidence="5 11" id="KW-0812">Transmembrane</keyword>
<evidence type="ECO:0000256" key="10">
    <source>
        <dbReference type="ARBA" id="ARBA00023237"/>
    </source>
</evidence>
<feature type="domain" description="TonB-dependent receptor-like beta-barrel" evidence="14">
    <location>
        <begin position="324"/>
        <end position="780"/>
    </location>
</feature>
<accession>A0A328BCP2</accession>
<keyword evidence="6" id="KW-0408">Iron</keyword>
<comment type="caution">
    <text evidence="16">The sequence shown here is derived from an EMBL/GenBank/DDBJ whole genome shotgun (WGS) entry which is preliminary data.</text>
</comment>
<dbReference type="PROSITE" id="PS52016">
    <property type="entry name" value="TONB_DEPENDENT_REC_3"/>
    <property type="match status" value="1"/>
</dbReference>
<evidence type="ECO:0000259" key="14">
    <source>
        <dbReference type="Pfam" id="PF00593"/>
    </source>
</evidence>
<dbReference type="SUPFAM" id="SSF56935">
    <property type="entry name" value="Porins"/>
    <property type="match status" value="1"/>
</dbReference>
<dbReference type="Proteomes" id="UP000249524">
    <property type="component" value="Unassembled WGS sequence"/>
</dbReference>
<dbReference type="GO" id="GO:0009279">
    <property type="term" value="C:cell outer membrane"/>
    <property type="evidence" value="ECO:0007669"/>
    <property type="project" value="UniProtKB-SubCell"/>
</dbReference>